<dbReference type="InterPro" id="IPR007788">
    <property type="entry name" value="QCT"/>
</dbReference>
<dbReference type="GO" id="GO:0016603">
    <property type="term" value="F:glutaminyl-peptide cyclotransferase activity"/>
    <property type="evidence" value="ECO:0007669"/>
    <property type="project" value="InterPro"/>
</dbReference>
<proteinExistence type="predicted"/>
<evidence type="ECO:0000313" key="2">
    <source>
        <dbReference type="Proteomes" id="UP000190888"/>
    </source>
</evidence>
<dbReference type="InterPro" id="IPR015943">
    <property type="entry name" value="WD40/YVTN_repeat-like_dom_sf"/>
</dbReference>
<keyword evidence="1" id="KW-0808">Transferase</keyword>
<name>A0A1T4PNF4_9BACT</name>
<accession>A0A1T4PNF4</accession>
<sequence>MKKIILSALLAVVLLNSCKDKEDNTENTPAAPAIPAPAAIGYNIIKVYPHDTSSYTQGLIWNDGKMYEGTGMRGVSKLRVVDLNTGKATKDLALGNTYFGEGVTILNNKIYQLTWEEHKVFVYDMSFKKIQEFEWPYEGWGLTNDGKSLIVSTGGSNLYFVDPASFKIEKTVGVTDNNGYVDSLNELEYVNGSVYANRYGYDYILKINPTSGLVEGKIDLSDLLRKSGAAYDPRSVDEGYVLNGIAYDSTKQSFYITGKRWPVLCEVKFN</sequence>
<reference evidence="1 2" key="1">
    <citation type="submission" date="2017-02" db="EMBL/GenBank/DDBJ databases">
        <authorList>
            <person name="Peterson S.W."/>
        </authorList>
    </citation>
    <scope>NUCLEOTIDE SEQUENCE [LARGE SCALE GENOMIC DNA]</scope>
    <source>
        <strain evidence="1 2">DSM 22335</strain>
    </source>
</reference>
<organism evidence="1 2">
    <name type="scientific">Sediminibacterium ginsengisoli</name>
    <dbReference type="NCBI Taxonomy" id="413434"/>
    <lineage>
        <taxon>Bacteria</taxon>
        <taxon>Pseudomonadati</taxon>
        <taxon>Bacteroidota</taxon>
        <taxon>Chitinophagia</taxon>
        <taxon>Chitinophagales</taxon>
        <taxon>Chitinophagaceae</taxon>
        <taxon>Sediminibacterium</taxon>
    </lineage>
</organism>
<dbReference type="OrthoDB" id="9783700at2"/>
<protein>
    <submittedName>
        <fullName evidence="1">Glutamine cyclotransferase</fullName>
    </submittedName>
</protein>
<dbReference type="SUPFAM" id="SSF50969">
    <property type="entry name" value="YVTN repeat-like/Quinoprotein amine dehydrogenase"/>
    <property type="match status" value="1"/>
</dbReference>
<dbReference type="RefSeq" id="WP_078831657.1">
    <property type="nucleotide sequence ID" value="NZ_FUWH01000006.1"/>
</dbReference>
<dbReference type="AlphaFoldDB" id="A0A1T4PNF4"/>
<dbReference type="PANTHER" id="PTHR31270">
    <property type="entry name" value="GLUTAMINYL-PEPTIDE CYCLOTRANSFERASE"/>
    <property type="match status" value="1"/>
</dbReference>
<evidence type="ECO:0000313" key="1">
    <source>
        <dbReference type="EMBL" id="SJZ92438.1"/>
    </source>
</evidence>
<dbReference type="Pfam" id="PF05096">
    <property type="entry name" value="Glu_cyclase_2"/>
    <property type="match status" value="1"/>
</dbReference>
<dbReference type="Gene3D" id="2.130.10.10">
    <property type="entry name" value="YVTN repeat-like/Quinoprotein amine dehydrogenase"/>
    <property type="match status" value="1"/>
</dbReference>
<dbReference type="PANTHER" id="PTHR31270:SF1">
    <property type="entry name" value="GLUTAMINYL-PEPTIDE CYCLOTRANSFERASE"/>
    <property type="match status" value="1"/>
</dbReference>
<keyword evidence="2" id="KW-1185">Reference proteome</keyword>
<dbReference type="STRING" id="413434.SAMN04488132_10677"/>
<dbReference type="Proteomes" id="UP000190888">
    <property type="component" value="Unassembled WGS sequence"/>
</dbReference>
<dbReference type="EMBL" id="FUWH01000006">
    <property type="protein sequence ID" value="SJZ92438.1"/>
    <property type="molecule type" value="Genomic_DNA"/>
</dbReference>
<gene>
    <name evidence="1" type="ORF">SAMN04488132_10677</name>
</gene>
<dbReference type="InterPro" id="IPR011044">
    <property type="entry name" value="Quino_amine_DH_bsu"/>
</dbReference>